<reference evidence="1 2" key="1">
    <citation type="submission" date="2015-06" db="EMBL/GenBank/DDBJ databases">
        <title>Genome sequence of Pseudoalteromonas aliena.</title>
        <authorList>
            <person name="Xie B.-B."/>
            <person name="Rong J.-C."/>
            <person name="Qin Q.-L."/>
            <person name="Zhang Y.-Z."/>
        </authorList>
    </citation>
    <scope>NUCLEOTIDE SEQUENCE [LARGE SCALE GENOMIC DNA]</scope>
    <source>
        <strain evidence="1 2">SW19</strain>
    </source>
</reference>
<dbReference type="EMBL" id="AQGU01000025">
    <property type="protein sequence ID" value="MBE0359758.1"/>
    <property type="molecule type" value="Genomic_DNA"/>
</dbReference>
<gene>
    <name evidence="1" type="ORF">PALI_a1064</name>
</gene>
<evidence type="ECO:0000313" key="2">
    <source>
        <dbReference type="Proteomes" id="UP000648482"/>
    </source>
</evidence>
<keyword evidence="2" id="KW-1185">Reference proteome</keyword>
<name>A0ABR9DZY3_9GAMM</name>
<comment type="caution">
    <text evidence="1">The sequence shown here is derived from an EMBL/GenBank/DDBJ whole genome shotgun (WGS) entry which is preliminary data.</text>
</comment>
<accession>A0ABR9DZY3</accession>
<proteinExistence type="predicted"/>
<protein>
    <submittedName>
        <fullName evidence="1">Uncharacterized protein</fullName>
    </submittedName>
</protein>
<evidence type="ECO:0000313" key="1">
    <source>
        <dbReference type="EMBL" id="MBE0359758.1"/>
    </source>
</evidence>
<dbReference type="Proteomes" id="UP000648482">
    <property type="component" value="Unassembled WGS sequence"/>
</dbReference>
<organism evidence="1 2">
    <name type="scientific">Pseudoalteromonas aliena SW19</name>
    <dbReference type="NCBI Taxonomy" id="1314866"/>
    <lineage>
        <taxon>Bacteria</taxon>
        <taxon>Pseudomonadati</taxon>
        <taxon>Pseudomonadota</taxon>
        <taxon>Gammaproteobacteria</taxon>
        <taxon>Alteromonadales</taxon>
        <taxon>Pseudoalteromonadaceae</taxon>
        <taxon>Pseudoalteromonas</taxon>
    </lineage>
</organism>
<sequence>MIFSLSQNFVNAFKKAYGCSGFYGLVDYLYCCICINYSLSIGFSTRVV</sequence>